<protein>
    <submittedName>
        <fullName evidence="1">Uncharacterized protein</fullName>
    </submittedName>
</protein>
<accession>A0ABR1WRM7</accession>
<proteinExistence type="predicted"/>
<sequence length="157" mass="17688">MVAVYAKRVWLIWPFEEGTPVAVPFCRVLRELQIPYRETSSGVSEETSRSDGLALGVLRQGFVDDMDRKALAGTGYLGSPYRQSALSGGFLYLILTNLDQVRCKELEIMDRSINIPHQLLLGLIKFGSGVHPSLLRDNLAECQKVENRHEKRRTGRV</sequence>
<reference evidence="1 2" key="1">
    <citation type="submission" date="2023-01" db="EMBL/GenBank/DDBJ databases">
        <title>Analysis of 21 Apiospora genomes using comparative genomics revels a genus with tremendous synthesis potential of carbohydrate active enzymes and secondary metabolites.</title>
        <authorList>
            <person name="Sorensen T."/>
        </authorList>
    </citation>
    <scope>NUCLEOTIDE SEQUENCE [LARGE SCALE GENOMIC DNA]</scope>
    <source>
        <strain evidence="1 2">CBS 114990</strain>
    </source>
</reference>
<evidence type="ECO:0000313" key="1">
    <source>
        <dbReference type="EMBL" id="KAK8084873.1"/>
    </source>
</evidence>
<dbReference type="GeneID" id="92043519"/>
<gene>
    <name evidence="1" type="ORF">PG997_006144</name>
</gene>
<evidence type="ECO:0000313" key="2">
    <source>
        <dbReference type="Proteomes" id="UP001433268"/>
    </source>
</evidence>
<dbReference type="Proteomes" id="UP001433268">
    <property type="component" value="Unassembled WGS sequence"/>
</dbReference>
<organism evidence="1 2">
    <name type="scientific">Apiospora hydei</name>
    <dbReference type="NCBI Taxonomy" id="1337664"/>
    <lineage>
        <taxon>Eukaryota</taxon>
        <taxon>Fungi</taxon>
        <taxon>Dikarya</taxon>
        <taxon>Ascomycota</taxon>
        <taxon>Pezizomycotina</taxon>
        <taxon>Sordariomycetes</taxon>
        <taxon>Xylariomycetidae</taxon>
        <taxon>Amphisphaeriales</taxon>
        <taxon>Apiosporaceae</taxon>
        <taxon>Apiospora</taxon>
    </lineage>
</organism>
<keyword evidence="2" id="KW-1185">Reference proteome</keyword>
<dbReference type="EMBL" id="JAQQWN010000005">
    <property type="protein sequence ID" value="KAK8084873.1"/>
    <property type="molecule type" value="Genomic_DNA"/>
</dbReference>
<name>A0ABR1WRM7_9PEZI</name>
<dbReference type="RefSeq" id="XP_066669382.1">
    <property type="nucleotide sequence ID" value="XM_066810459.1"/>
</dbReference>
<comment type="caution">
    <text evidence="1">The sequence shown here is derived from an EMBL/GenBank/DDBJ whole genome shotgun (WGS) entry which is preliminary data.</text>
</comment>